<gene>
    <name evidence="1" type="ORF">A45J_1221</name>
</gene>
<proteinExistence type="predicted"/>
<protein>
    <submittedName>
        <fullName evidence="1">Uncharacterized protein</fullName>
    </submittedName>
</protein>
<sequence length="284" mass="33532">MSQHELSEIDLLKAEIKRLRKSLSELTPPLAVILKRRGFRIYKKEPSDDLLIPEKKFIDDYYDMLKRYSFRLFLRDVIKHQPLFTSQHVTGYATKEVTGEYINYLVRIGLVAPENNAYRLKKCPIKSFGETLEWFVAEIFKREFASEAVWGVKMKRPGIGGDYDLLAKIDGAILYMEVKSSPPKQVYQKEISAFLDRVYDLMPEIAIFFMDTELRMKDKMVPMFEDELKIRFSEPPNVNRIEKELFEIQTERPRVFIINAKDSIINNIEKVMVRYFRTIIRNHG</sequence>
<dbReference type="AlphaFoldDB" id="A0A5J4L3N9"/>
<accession>A0A5J4L3N9</accession>
<organism evidence="1">
    <name type="scientific">hot springs metagenome</name>
    <dbReference type="NCBI Taxonomy" id="433727"/>
    <lineage>
        <taxon>unclassified sequences</taxon>
        <taxon>metagenomes</taxon>
        <taxon>ecological metagenomes</taxon>
    </lineage>
</organism>
<comment type="caution">
    <text evidence="1">The sequence shown here is derived from an EMBL/GenBank/DDBJ whole genome shotgun (WGS) entry which is preliminary data.</text>
</comment>
<dbReference type="EMBL" id="BLAB01000001">
    <property type="protein sequence ID" value="GER93480.1"/>
    <property type="molecule type" value="Genomic_DNA"/>
</dbReference>
<evidence type="ECO:0000313" key="1">
    <source>
        <dbReference type="EMBL" id="GER93480.1"/>
    </source>
</evidence>
<name>A0A5J4L3N9_9ZZZZ</name>
<reference evidence="1" key="1">
    <citation type="submission" date="2019-10" db="EMBL/GenBank/DDBJ databases">
        <title>Metagenomic sequencing of thiosulfate-disproportionating enrichment culture.</title>
        <authorList>
            <person name="Umezawa K."/>
            <person name="Kojima H."/>
            <person name="Fukui M."/>
        </authorList>
    </citation>
    <scope>NUCLEOTIDE SEQUENCE</scope>
    <source>
        <strain evidence="1">45J</strain>
    </source>
</reference>